<protein>
    <recommendedName>
        <fullName evidence="3">TnsA endonuclease N-terminal domain-containing protein</fullName>
    </recommendedName>
</protein>
<keyword evidence="2" id="KW-1185">Reference proteome</keyword>
<proteinExistence type="predicted"/>
<dbReference type="AlphaFoldDB" id="A0A562ZCY2"/>
<dbReference type="OrthoDB" id="9153085at2"/>
<reference evidence="1 2" key="1">
    <citation type="submission" date="2019-07" db="EMBL/GenBank/DDBJ databases">
        <title>Caenimonas sedimenti sp. nov., isolated from activated sludge.</title>
        <authorList>
            <person name="Xu J."/>
        </authorList>
    </citation>
    <scope>NUCLEOTIDE SEQUENCE [LARGE SCALE GENOMIC DNA]</scope>
    <source>
        <strain evidence="1 2">HX-9-20</strain>
    </source>
</reference>
<evidence type="ECO:0000313" key="2">
    <source>
        <dbReference type="Proteomes" id="UP000318199"/>
    </source>
</evidence>
<sequence length="246" mass="27688">MGYELPLREVTRSFRNYFDTSVSWAVREHKYGGLDARYKGGKRRLVRLTDPFSLQPLEFGTPLRADNFLLRCLCPGAVASEVPAGGGLRYFQFGKRWKVPCHLITEFVDGVRTADLVQDASGEVHGGGPDWQQLREVAVAFDVVPCLRRESEIRANPTLLCNLDRVLQHLLCYNRNDLDQQDRVCAVVPSEGRIRVEDVYGELQSSRTPIPAQEVDSALFRLYREGKLQINLAEVSYGPSSTVSQA</sequence>
<accession>A0A562ZCY2</accession>
<comment type="caution">
    <text evidence="1">The sequence shown here is derived from an EMBL/GenBank/DDBJ whole genome shotgun (WGS) entry which is preliminary data.</text>
</comment>
<name>A0A562ZCY2_9BURK</name>
<gene>
    <name evidence="1" type="ORF">FN976_28640</name>
</gene>
<dbReference type="Proteomes" id="UP000318199">
    <property type="component" value="Unassembled WGS sequence"/>
</dbReference>
<dbReference type="EMBL" id="VOBQ01000040">
    <property type="protein sequence ID" value="TWO62872.1"/>
    <property type="molecule type" value="Genomic_DNA"/>
</dbReference>
<evidence type="ECO:0000313" key="1">
    <source>
        <dbReference type="EMBL" id="TWO62872.1"/>
    </source>
</evidence>
<dbReference type="RefSeq" id="WP_145897503.1">
    <property type="nucleotide sequence ID" value="NZ_VOBQ01000040.1"/>
</dbReference>
<evidence type="ECO:0008006" key="3">
    <source>
        <dbReference type="Google" id="ProtNLM"/>
    </source>
</evidence>
<organism evidence="1 2">
    <name type="scientific">Caenimonas sedimenti</name>
    <dbReference type="NCBI Taxonomy" id="2596921"/>
    <lineage>
        <taxon>Bacteria</taxon>
        <taxon>Pseudomonadati</taxon>
        <taxon>Pseudomonadota</taxon>
        <taxon>Betaproteobacteria</taxon>
        <taxon>Burkholderiales</taxon>
        <taxon>Comamonadaceae</taxon>
        <taxon>Caenimonas</taxon>
    </lineage>
</organism>